<organism evidence="3 4">
    <name type="scientific">Fusarium oxysporum f. sp. raphani</name>
    <dbReference type="NCBI Taxonomy" id="96318"/>
    <lineage>
        <taxon>Eukaryota</taxon>
        <taxon>Fungi</taxon>
        <taxon>Dikarya</taxon>
        <taxon>Ascomycota</taxon>
        <taxon>Pezizomycotina</taxon>
        <taxon>Sordariomycetes</taxon>
        <taxon>Hypocreomycetidae</taxon>
        <taxon>Hypocreales</taxon>
        <taxon>Nectriaceae</taxon>
        <taxon>Fusarium</taxon>
        <taxon>Fusarium oxysporum species complex</taxon>
    </lineage>
</organism>
<evidence type="ECO:0000313" key="3">
    <source>
        <dbReference type="EMBL" id="KAG7423651.1"/>
    </source>
</evidence>
<dbReference type="EMBL" id="JAELUR010000015">
    <property type="protein sequence ID" value="KAG7423651.1"/>
    <property type="molecule type" value="Genomic_DNA"/>
</dbReference>
<proteinExistence type="predicted"/>
<reference evidence="3" key="1">
    <citation type="submission" date="2021-04" db="EMBL/GenBank/DDBJ databases">
        <title>First draft genome resource for Brassicaceae pathogens Fusarium oxysporum f. sp. raphani and Fusarium oxysporum f. sp. rapae.</title>
        <authorList>
            <person name="Asai S."/>
        </authorList>
    </citation>
    <scope>NUCLEOTIDE SEQUENCE</scope>
    <source>
        <strain evidence="3">Tf1262</strain>
    </source>
</reference>
<comment type="caution">
    <text evidence="3">The sequence shown here is derived from an EMBL/GenBank/DDBJ whole genome shotgun (WGS) entry which is preliminary data.</text>
</comment>
<feature type="compositionally biased region" description="Basic and acidic residues" evidence="2">
    <location>
        <begin position="203"/>
        <end position="222"/>
    </location>
</feature>
<dbReference type="AlphaFoldDB" id="A0A8J5UH35"/>
<keyword evidence="1" id="KW-0175">Coiled coil</keyword>
<dbReference type="Proteomes" id="UP000693942">
    <property type="component" value="Unassembled WGS sequence"/>
</dbReference>
<feature type="coiled-coil region" evidence="1">
    <location>
        <begin position="251"/>
        <end position="299"/>
    </location>
</feature>
<evidence type="ECO:0000313" key="4">
    <source>
        <dbReference type="Proteomes" id="UP000693942"/>
    </source>
</evidence>
<evidence type="ECO:0000256" key="1">
    <source>
        <dbReference type="SAM" id="Coils"/>
    </source>
</evidence>
<protein>
    <submittedName>
        <fullName evidence="3">Uncharacterized protein</fullName>
    </submittedName>
</protein>
<name>A0A8J5UH35_FUSOX</name>
<gene>
    <name evidence="3" type="ORF">Forpi1262_v015329</name>
</gene>
<sequence length="349" mass="38882">MSSIRIQNTTAVIEWDVDDTTRSLATPDPINSTIQFTLRLDAPTTKGQRGALFEVMVPVRFKDRGKHASIYLRLSPLFISSFAFTIKTEPSDDIKTTFSNAVTCLDLTLEKPIAFLAPRYVQMPVTAARLRSGAVLDALRELSRARRMRIYRTLEPLSGPDTDISRMFGGLGGKPVHLSLPETVPALPTYDDAAALPPPAPPLERKRPRSDSDNDGDGDKGSSRLWTKVLQLESIIMTYVEKPRAQVNVGVEELRTENTQLRERVACLEDKVLTLQNKNEELERDMAILEQANKGRDEEEDTQLISISEDIESLASRVDWIERGKDDEAFADKIKGVIFDELAARVAGG</sequence>
<feature type="region of interest" description="Disordered" evidence="2">
    <location>
        <begin position="189"/>
        <end position="223"/>
    </location>
</feature>
<evidence type="ECO:0000256" key="2">
    <source>
        <dbReference type="SAM" id="MobiDB-lite"/>
    </source>
</evidence>
<accession>A0A8J5UH35</accession>